<reference evidence="1 2" key="1">
    <citation type="submission" date="2015-01" db="EMBL/GenBank/DDBJ databases">
        <title>Genome Sequencing of Rickettsiales.</title>
        <authorList>
            <person name="Daugherty S.C."/>
            <person name="Su Q."/>
            <person name="Abolude K."/>
            <person name="Beier-Sexton M."/>
            <person name="Carlyon J.A."/>
            <person name="Carter R."/>
            <person name="Day N.P."/>
            <person name="Dumler S.J."/>
            <person name="Dyachenko V."/>
            <person name="Godinez A."/>
            <person name="Kurtti T.J."/>
            <person name="Lichay M."/>
            <person name="Mullins K.E."/>
            <person name="Ott S."/>
            <person name="Pappas-Brown V."/>
            <person name="Paris D.H."/>
            <person name="Patel P."/>
            <person name="Richards A.L."/>
            <person name="Sadzewicz L."/>
            <person name="Sears K."/>
            <person name="Seidman D."/>
            <person name="Sengamalay N."/>
            <person name="Stenos J."/>
            <person name="Tallon L.J."/>
            <person name="Vincent G."/>
            <person name="Fraser C.M."/>
            <person name="Munderloh U."/>
            <person name="Dunning-Hotopp J.C."/>
        </authorList>
    </citation>
    <scope>NUCLEOTIDE SEQUENCE [LARGE SCALE GENOMIC DNA]</scope>
    <source>
        <strain evidence="1 2">ApNP</strain>
    </source>
</reference>
<comment type="caution">
    <text evidence="1">The sequence shown here is derived from an EMBL/GenBank/DDBJ whole genome shotgun (WGS) entry which is preliminary data.</text>
</comment>
<name>A0A0F3NEM8_ANAPH</name>
<evidence type="ECO:0000313" key="1">
    <source>
        <dbReference type="EMBL" id="KJV66538.1"/>
    </source>
</evidence>
<sequence>MADAVYQLFYAGHSDVYADSDVWHAYYALLLQDFWFYSVL</sequence>
<organism evidence="1 2">
    <name type="scientific">Anaplasma phagocytophilum str. ApNP</name>
    <dbReference type="NCBI Taxonomy" id="1359153"/>
    <lineage>
        <taxon>Bacteria</taxon>
        <taxon>Pseudomonadati</taxon>
        <taxon>Pseudomonadota</taxon>
        <taxon>Alphaproteobacteria</taxon>
        <taxon>Rickettsiales</taxon>
        <taxon>Anaplasmataceae</taxon>
        <taxon>Anaplasma</taxon>
        <taxon>phagocytophilum group</taxon>
    </lineage>
</organism>
<protein>
    <submittedName>
        <fullName evidence="1">Type IV secretion system VirB6 family domain protein</fullName>
    </submittedName>
</protein>
<gene>
    <name evidence="1" type="ORF">APHNP_1541</name>
</gene>
<dbReference type="Proteomes" id="UP000033385">
    <property type="component" value="Unassembled WGS sequence"/>
</dbReference>
<evidence type="ECO:0000313" key="2">
    <source>
        <dbReference type="Proteomes" id="UP000033385"/>
    </source>
</evidence>
<dbReference type="EMBL" id="LANW01000001">
    <property type="protein sequence ID" value="KJV66538.1"/>
    <property type="molecule type" value="Genomic_DNA"/>
</dbReference>
<accession>A0A0F3NEM8</accession>
<proteinExistence type="predicted"/>
<dbReference type="AlphaFoldDB" id="A0A0F3NEM8"/>
<dbReference type="PATRIC" id="fig|1359153.3.peg.1574"/>